<gene>
    <name evidence="4" type="ORF">PG986_014526</name>
</gene>
<evidence type="ECO:0000259" key="3">
    <source>
        <dbReference type="PROSITE" id="PS51471"/>
    </source>
</evidence>
<dbReference type="Gene3D" id="2.60.120.330">
    <property type="entry name" value="B-lactam Antibiotic, Isopenicillin N Synthase, Chain"/>
    <property type="match status" value="1"/>
</dbReference>
<name>A0ABR1PTJ8_9PEZI</name>
<dbReference type="SUPFAM" id="SSF51197">
    <property type="entry name" value="Clavaminate synthase-like"/>
    <property type="match status" value="1"/>
</dbReference>
<comment type="caution">
    <text evidence="4">The sequence shown here is derived from an EMBL/GenBank/DDBJ whole genome shotgun (WGS) entry which is preliminary data.</text>
</comment>
<keyword evidence="2" id="KW-0408">Iron</keyword>
<keyword evidence="5" id="KW-1185">Reference proteome</keyword>
<accession>A0ABR1PTJ8</accession>
<feature type="domain" description="Fe2OG dioxygenase" evidence="3">
    <location>
        <begin position="149"/>
        <end position="275"/>
    </location>
</feature>
<evidence type="ECO:0000256" key="1">
    <source>
        <dbReference type="ARBA" id="ARBA00008056"/>
    </source>
</evidence>
<keyword evidence="2" id="KW-0560">Oxidoreductase</keyword>
<proteinExistence type="inferred from homology"/>
<dbReference type="GeneID" id="92083810"/>
<evidence type="ECO:0000256" key="2">
    <source>
        <dbReference type="RuleBase" id="RU003682"/>
    </source>
</evidence>
<dbReference type="InterPro" id="IPR044861">
    <property type="entry name" value="IPNS-like_FE2OG_OXY"/>
</dbReference>
<dbReference type="Proteomes" id="UP001391051">
    <property type="component" value="Unassembled WGS sequence"/>
</dbReference>
<dbReference type="PANTHER" id="PTHR47990">
    <property type="entry name" value="2-OXOGLUTARATE (2OG) AND FE(II)-DEPENDENT OXYGENASE SUPERFAMILY PROTEIN-RELATED"/>
    <property type="match status" value="1"/>
</dbReference>
<evidence type="ECO:0000313" key="4">
    <source>
        <dbReference type="EMBL" id="KAK7937658.1"/>
    </source>
</evidence>
<dbReference type="EMBL" id="JAQQWE010000010">
    <property type="protein sequence ID" value="KAK7937658.1"/>
    <property type="molecule type" value="Genomic_DNA"/>
</dbReference>
<dbReference type="Pfam" id="PF03171">
    <property type="entry name" value="2OG-FeII_Oxy"/>
    <property type="match status" value="1"/>
</dbReference>
<reference evidence="4 5" key="1">
    <citation type="submission" date="2023-01" db="EMBL/GenBank/DDBJ databases">
        <title>Analysis of 21 Apiospora genomes using comparative genomics revels a genus with tremendous synthesis potential of carbohydrate active enzymes and secondary metabolites.</title>
        <authorList>
            <person name="Sorensen T."/>
        </authorList>
    </citation>
    <scope>NUCLEOTIDE SEQUENCE [LARGE SCALE GENOMIC DNA]</scope>
    <source>
        <strain evidence="4 5">CBS 24483</strain>
    </source>
</reference>
<comment type="similarity">
    <text evidence="1 2">Belongs to the iron/ascorbate-dependent oxidoreductase family.</text>
</comment>
<dbReference type="RefSeq" id="XP_066692986.1">
    <property type="nucleotide sequence ID" value="XM_066850748.1"/>
</dbReference>
<organism evidence="4 5">
    <name type="scientific">Apiospora aurea</name>
    <dbReference type="NCBI Taxonomy" id="335848"/>
    <lineage>
        <taxon>Eukaryota</taxon>
        <taxon>Fungi</taxon>
        <taxon>Dikarya</taxon>
        <taxon>Ascomycota</taxon>
        <taxon>Pezizomycotina</taxon>
        <taxon>Sordariomycetes</taxon>
        <taxon>Xylariomycetidae</taxon>
        <taxon>Amphisphaeriales</taxon>
        <taxon>Apiosporaceae</taxon>
        <taxon>Apiospora</taxon>
    </lineage>
</organism>
<dbReference type="PROSITE" id="PS51471">
    <property type="entry name" value="FE2OG_OXY"/>
    <property type="match status" value="1"/>
</dbReference>
<sequence>MPATLETINYEAILNKDAREASMLREACKPPPAGKGIFYLDLTGPSGKQILLALPKVDQGILAYFGQPVETKMNDYREGVERGFKHPGEVIETFEINYNETVDASRGLPPGLQGCKGEIASVLASGHLIATTLLAALHPSTTQAPGAGRPSDSGLKLYLQDADAARVPAQSVTAAPHTDMGLLTLLSYDVPYLELAETVKPPASSTGNGGEGGGKKEAVMGWAPVEPKGGCVVVHVGDALQAGSRGALHSPLHRVVQPESPPAGGVCMVVYFLRPEHQQGEPKAA</sequence>
<protein>
    <recommendedName>
        <fullName evidence="3">Fe2OG dioxygenase domain-containing protein</fullName>
    </recommendedName>
</protein>
<evidence type="ECO:0000313" key="5">
    <source>
        <dbReference type="Proteomes" id="UP001391051"/>
    </source>
</evidence>
<dbReference type="InterPro" id="IPR027443">
    <property type="entry name" value="IPNS-like_sf"/>
</dbReference>
<dbReference type="InterPro" id="IPR050231">
    <property type="entry name" value="Iron_ascorbate_oxido_reductase"/>
</dbReference>
<dbReference type="InterPro" id="IPR005123">
    <property type="entry name" value="Oxoglu/Fe-dep_dioxygenase_dom"/>
</dbReference>
<keyword evidence="2" id="KW-0479">Metal-binding</keyword>